<dbReference type="EMBL" id="CM037162">
    <property type="protein sequence ID" value="KAH7862791.1"/>
    <property type="molecule type" value="Genomic_DNA"/>
</dbReference>
<name>A0ACB7ZBF4_9ERIC</name>
<evidence type="ECO:0000313" key="2">
    <source>
        <dbReference type="Proteomes" id="UP000828048"/>
    </source>
</evidence>
<keyword evidence="2" id="KW-1185">Reference proteome</keyword>
<protein>
    <submittedName>
        <fullName evidence="1">Uncharacterized protein</fullName>
    </submittedName>
</protein>
<proteinExistence type="predicted"/>
<reference evidence="1 2" key="1">
    <citation type="journal article" date="2021" name="Hortic Res">
        <title>High-quality reference genome and annotation aids understanding of berry development for evergreen blueberry (Vaccinium darrowii).</title>
        <authorList>
            <person name="Yu J."/>
            <person name="Hulse-Kemp A.M."/>
            <person name="Babiker E."/>
            <person name="Staton M."/>
        </authorList>
    </citation>
    <scope>NUCLEOTIDE SEQUENCE [LARGE SCALE GENOMIC DNA]</scope>
    <source>
        <strain evidence="2">cv. NJ 8807/NJ 8810</strain>
        <tissue evidence="1">Young leaf</tissue>
    </source>
</reference>
<gene>
    <name evidence="1" type="ORF">Vadar_009589</name>
</gene>
<organism evidence="1 2">
    <name type="scientific">Vaccinium darrowii</name>
    <dbReference type="NCBI Taxonomy" id="229202"/>
    <lineage>
        <taxon>Eukaryota</taxon>
        <taxon>Viridiplantae</taxon>
        <taxon>Streptophyta</taxon>
        <taxon>Embryophyta</taxon>
        <taxon>Tracheophyta</taxon>
        <taxon>Spermatophyta</taxon>
        <taxon>Magnoliopsida</taxon>
        <taxon>eudicotyledons</taxon>
        <taxon>Gunneridae</taxon>
        <taxon>Pentapetalae</taxon>
        <taxon>asterids</taxon>
        <taxon>Ericales</taxon>
        <taxon>Ericaceae</taxon>
        <taxon>Vaccinioideae</taxon>
        <taxon>Vaccinieae</taxon>
        <taxon>Vaccinium</taxon>
    </lineage>
</organism>
<accession>A0ACB7ZBF4</accession>
<comment type="caution">
    <text evidence="1">The sequence shown here is derived from an EMBL/GenBank/DDBJ whole genome shotgun (WGS) entry which is preliminary data.</text>
</comment>
<sequence length="428" mass="46353">MDASSVGLEEEEDEEIELSLGLSIGRNFKKSPKFEPETHKTANADVDLSRENQNVSEHVEDPQRKREVHALRRQEARKKREEKLRKRGLVFGSDFSDDNVGLEAQRVQLRARDREMRENEAKIEGREGKKREITEERGENSINGGQNLSQGSVPVVPYPPLQFVPLANGFVYPCVNVVPCLGPAEIKCGKEKKNEGNVIRPFGCASLWPCQGSLSSGNLVIGGSDFERNGGRDGGNRNAASNGSPVCVSPVVSENQSSSQQGGSCSSDTGSHSSRHKAEQSQTKYTSERGISSNQTDQSTQANAKTANTTDTAVLPYIIQSSPTKQPDSESQPDLDNKPIESSNHGPLKDASDKTPSLSQMPCVSTTGNGPNGKTITGFLYRYTKTEVSIVCVCHGSSFSPAEFVEHAGGKDITHPLKHITVVPSAFG</sequence>
<evidence type="ECO:0000313" key="1">
    <source>
        <dbReference type="EMBL" id="KAH7862791.1"/>
    </source>
</evidence>
<dbReference type="Proteomes" id="UP000828048">
    <property type="component" value="Chromosome 12"/>
</dbReference>